<evidence type="ECO:0000313" key="2">
    <source>
        <dbReference type="EMBL" id="GLH98329.1"/>
    </source>
</evidence>
<evidence type="ECO:0000256" key="1">
    <source>
        <dbReference type="SAM" id="MobiDB-lite"/>
    </source>
</evidence>
<sequence>MQSAGTALVAGIEGTQQVDHLGSTTLADHQPIGAHPECLPDEVAQANRASALHIGCARLQGDHVRVDRAQLGGVFDHHDALGDRYQAEQGVEQRRLSRAGAACHQVCQTGCHDACQQRRDRPRHGALVDQLVEAERALPERAQRQVGTGGRDRRKHRVQAGAVGQPRVDVRACVVEPPAAARREPLRQPAHLVGATDHRGHPFQPGAPVDPYVTAVDQHVGDLRIGEERREWARSDEITVDSGGEPQYS</sequence>
<reference evidence="2" key="1">
    <citation type="submission" date="2022-12" db="EMBL/GenBank/DDBJ databases">
        <title>New Phytohabitans aurantiacus sp. RD004123 nov., an actinomycete isolated from soil.</title>
        <authorList>
            <person name="Triningsih D.W."/>
            <person name="Harunari E."/>
            <person name="Igarashi Y."/>
        </authorList>
    </citation>
    <scope>NUCLEOTIDE SEQUENCE</scope>
    <source>
        <strain evidence="2">RD004123</strain>
    </source>
</reference>
<feature type="region of interest" description="Disordered" evidence="1">
    <location>
        <begin position="142"/>
        <end position="163"/>
    </location>
</feature>
<accession>A0ABQ5QVW1</accession>
<organism evidence="2 3">
    <name type="scientific">Phytohabitans aurantiacus</name>
    <dbReference type="NCBI Taxonomy" id="3016789"/>
    <lineage>
        <taxon>Bacteria</taxon>
        <taxon>Bacillati</taxon>
        <taxon>Actinomycetota</taxon>
        <taxon>Actinomycetes</taxon>
        <taxon>Micromonosporales</taxon>
        <taxon>Micromonosporaceae</taxon>
    </lineage>
</organism>
<comment type="caution">
    <text evidence="2">The sequence shown here is derived from an EMBL/GenBank/DDBJ whole genome shotgun (WGS) entry which is preliminary data.</text>
</comment>
<proteinExistence type="predicted"/>
<protein>
    <submittedName>
        <fullName evidence="2">Uncharacterized protein</fullName>
    </submittedName>
</protein>
<gene>
    <name evidence="2" type="ORF">Pa4123_36040</name>
</gene>
<dbReference type="Proteomes" id="UP001144280">
    <property type="component" value="Unassembled WGS sequence"/>
</dbReference>
<name>A0ABQ5QVW1_9ACTN</name>
<keyword evidence="3" id="KW-1185">Reference proteome</keyword>
<evidence type="ECO:0000313" key="3">
    <source>
        <dbReference type="Proteomes" id="UP001144280"/>
    </source>
</evidence>
<dbReference type="EMBL" id="BSDI01000016">
    <property type="protein sequence ID" value="GLH98329.1"/>
    <property type="molecule type" value="Genomic_DNA"/>
</dbReference>